<evidence type="ECO:0000313" key="2">
    <source>
        <dbReference type="Proteomes" id="UP000789342"/>
    </source>
</evidence>
<sequence length="56" mass="6894">KEKELMHAGVARDEKRREKKLKFEKNQQELEQQIKLKQEYEQIQPVLENEKNKEDI</sequence>
<protein>
    <submittedName>
        <fullName evidence="1">2441_t:CDS:1</fullName>
    </submittedName>
</protein>
<proteinExistence type="predicted"/>
<accession>A0A9N9AW17</accession>
<dbReference type="InterPro" id="IPR031568">
    <property type="entry name" value="Pet117"/>
</dbReference>
<name>A0A9N9AW17_9GLOM</name>
<evidence type="ECO:0000313" key="1">
    <source>
        <dbReference type="EMBL" id="CAG8544412.1"/>
    </source>
</evidence>
<dbReference type="Pfam" id="PF15786">
    <property type="entry name" value="PET117"/>
    <property type="match status" value="1"/>
</dbReference>
<gene>
    <name evidence="1" type="ORF">AMORRO_LOCUS5280</name>
</gene>
<reference evidence="1" key="1">
    <citation type="submission" date="2021-06" db="EMBL/GenBank/DDBJ databases">
        <authorList>
            <person name="Kallberg Y."/>
            <person name="Tangrot J."/>
            <person name="Rosling A."/>
        </authorList>
    </citation>
    <scope>NUCLEOTIDE SEQUENCE</scope>
    <source>
        <strain evidence="1">CL551</strain>
    </source>
</reference>
<dbReference type="EMBL" id="CAJVPV010003151">
    <property type="protein sequence ID" value="CAG8544412.1"/>
    <property type="molecule type" value="Genomic_DNA"/>
</dbReference>
<dbReference type="AlphaFoldDB" id="A0A9N9AW17"/>
<keyword evidence="2" id="KW-1185">Reference proteome</keyword>
<organism evidence="1 2">
    <name type="scientific">Acaulospora morrowiae</name>
    <dbReference type="NCBI Taxonomy" id="94023"/>
    <lineage>
        <taxon>Eukaryota</taxon>
        <taxon>Fungi</taxon>
        <taxon>Fungi incertae sedis</taxon>
        <taxon>Mucoromycota</taxon>
        <taxon>Glomeromycotina</taxon>
        <taxon>Glomeromycetes</taxon>
        <taxon>Diversisporales</taxon>
        <taxon>Acaulosporaceae</taxon>
        <taxon>Acaulospora</taxon>
    </lineage>
</organism>
<dbReference type="Proteomes" id="UP000789342">
    <property type="component" value="Unassembled WGS sequence"/>
</dbReference>
<comment type="caution">
    <text evidence="1">The sequence shown here is derived from an EMBL/GenBank/DDBJ whole genome shotgun (WGS) entry which is preliminary data.</text>
</comment>
<feature type="non-terminal residue" evidence="1">
    <location>
        <position position="1"/>
    </location>
</feature>